<gene>
    <name evidence="2" type="ORF">ACFOOL_00270</name>
</gene>
<organism evidence="2 3">
    <name type="scientific">Devosia honganensis</name>
    <dbReference type="NCBI Taxonomy" id="1610527"/>
    <lineage>
        <taxon>Bacteria</taxon>
        <taxon>Pseudomonadati</taxon>
        <taxon>Pseudomonadota</taxon>
        <taxon>Alphaproteobacteria</taxon>
        <taxon>Hyphomicrobiales</taxon>
        <taxon>Devosiaceae</taxon>
        <taxon>Devosia</taxon>
    </lineage>
</organism>
<dbReference type="Proteomes" id="UP001595613">
    <property type="component" value="Unassembled WGS sequence"/>
</dbReference>
<feature type="region of interest" description="Disordered" evidence="1">
    <location>
        <begin position="1"/>
        <end position="30"/>
    </location>
</feature>
<sequence>MRIDATNRSGGVAGRGAVGKSGSGPAFVPAGAPDAARVAHAAPAAPTAGLDAILALQAVGDFSERRRKAVRRGTDLLDLLEAMKADLLVGRVGEGRLEAMVVQLGALRERVEPELDSVLDEIELRVRVELAKHGRFPAP</sequence>
<feature type="compositionally biased region" description="Gly residues" evidence="1">
    <location>
        <begin position="11"/>
        <end position="22"/>
    </location>
</feature>
<comment type="caution">
    <text evidence="2">The sequence shown here is derived from an EMBL/GenBank/DDBJ whole genome shotgun (WGS) entry which is preliminary data.</text>
</comment>
<reference evidence="3" key="1">
    <citation type="journal article" date="2019" name="Int. J. Syst. Evol. Microbiol.">
        <title>The Global Catalogue of Microorganisms (GCM) 10K type strain sequencing project: providing services to taxonomists for standard genome sequencing and annotation.</title>
        <authorList>
            <consortium name="The Broad Institute Genomics Platform"/>
            <consortium name="The Broad Institute Genome Sequencing Center for Infectious Disease"/>
            <person name="Wu L."/>
            <person name="Ma J."/>
        </authorList>
    </citation>
    <scope>NUCLEOTIDE SEQUENCE [LARGE SCALE GENOMIC DNA]</scope>
    <source>
        <strain evidence="3">KCTC 42281</strain>
    </source>
</reference>
<keyword evidence="3" id="KW-1185">Reference proteome</keyword>
<evidence type="ECO:0000313" key="3">
    <source>
        <dbReference type="Proteomes" id="UP001595613"/>
    </source>
</evidence>
<protein>
    <submittedName>
        <fullName evidence="2">Flagellar assembly protein FliX</fullName>
    </submittedName>
</protein>
<keyword evidence="2" id="KW-0966">Cell projection</keyword>
<dbReference type="RefSeq" id="WP_380093823.1">
    <property type="nucleotide sequence ID" value="NZ_JBHRYD010000001.1"/>
</dbReference>
<keyword evidence="2" id="KW-0969">Cilium</keyword>
<keyword evidence="2" id="KW-0282">Flagellum</keyword>
<evidence type="ECO:0000256" key="1">
    <source>
        <dbReference type="SAM" id="MobiDB-lite"/>
    </source>
</evidence>
<dbReference type="Pfam" id="PF10768">
    <property type="entry name" value="FliX"/>
    <property type="match status" value="1"/>
</dbReference>
<dbReference type="InterPro" id="IPR019704">
    <property type="entry name" value="Flagellar_assmbl_FliX_class2"/>
</dbReference>
<evidence type="ECO:0000313" key="2">
    <source>
        <dbReference type="EMBL" id="MFC3703185.1"/>
    </source>
</evidence>
<name>A0ABV7WV56_9HYPH</name>
<accession>A0ABV7WV56</accession>
<dbReference type="EMBL" id="JBHRYD010000001">
    <property type="protein sequence ID" value="MFC3703185.1"/>
    <property type="molecule type" value="Genomic_DNA"/>
</dbReference>
<proteinExistence type="predicted"/>